<accession>D3DH17</accession>
<dbReference type="InterPro" id="IPR012902">
    <property type="entry name" value="N_methyl_site"/>
</dbReference>
<evidence type="ECO:0000256" key="1">
    <source>
        <dbReference type="SAM" id="Phobius"/>
    </source>
</evidence>
<keyword evidence="1" id="KW-1133">Transmembrane helix</keyword>
<keyword evidence="1" id="KW-0812">Transmembrane</keyword>
<evidence type="ECO:0008006" key="4">
    <source>
        <dbReference type="Google" id="ProtNLM"/>
    </source>
</evidence>
<gene>
    <name evidence="2" type="ordered locus">HTH_0658</name>
</gene>
<feature type="transmembrane region" description="Helical" evidence="1">
    <location>
        <begin position="20"/>
        <end position="44"/>
    </location>
</feature>
<organism evidence="2 3">
    <name type="scientific">Hydrogenobacter thermophilus (strain DSM 6534 / IAM 12695 / TK-6)</name>
    <dbReference type="NCBI Taxonomy" id="608538"/>
    <lineage>
        <taxon>Bacteria</taxon>
        <taxon>Pseudomonadati</taxon>
        <taxon>Aquificota</taxon>
        <taxon>Aquificia</taxon>
        <taxon>Aquificales</taxon>
        <taxon>Aquificaceae</taxon>
        <taxon>Hydrogenobacter</taxon>
    </lineage>
</organism>
<dbReference type="EMBL" id="AP011112">
    <property type="protein sequence ID" value="BAI69119.1"/>
    <property type="molecule type" value="Genomic_DNA"/>
</dbReference>
<evidence type="ECO:0000313" key="2">
    <source>
        <dbReference type="EMBL" id="BAI69119.1"/>
    </source>
</evidence>
<dbReference type="KEGG" id="hth:HTH_0658"/>
<dbReference type="AlphaFoldDB" id="D3DH17"/>
<protein>
    <recommendedName>
        <fullName evidence="4">Prepilin-type N-terminal cleavage/methylation domain-containing protein</fullName>
    </recommendedName>
</protein>
<evidence type="ECO:0000313" key="3">
    <source>
        <dbReference type="Proteomes" id="UP000002574"/>
    </source>
</evidence>
<dbReference type="KEGG" id="hte:Hydth_0656"/>
<dbReference type="Proteomes" id="UP000002574">
    <property type="component" value="Chromosome"/>
</dbReference>
<dbReference type="PROSITE" id="PS00409">
    <property type="entry name" value="PROKAR_NTER_METHYL"/>
    <property type="match status" value="1"/>
</dbReference>
<dbReference type="OrthoDB" id="9930445at2"/>
<proteinExistence type="predicted"/>
<name>D3DH17_HYDTT</name>
<sequence>MGYRNNAWAHRHSVVRGFTLVEVVIAFTIAVLAIAFIQQSLSLIAKRLYVMKKQERDLQTVAQVQEIFTAQVQGSAKVLESKNVDGKNCNLMEYKSFNYYACWQDFGIQRIYLINGYDFLILPR</sequence>
<dbReference type="STRING" id="608538.HTH_0658"/>
<reference evidence="2 3" key="1">
    <citation type="journal article" date="2010" name="J. Bacteriol.">
        <title>Complete genome sequence of the thermophilic, obligately chemolithoautotrophic hydrogen-oxidizing bacterium Hydrogenobacter thermophilus TK-6.</title>
        <authorList>
            <person name="Arai H."/>
            <person name="Kanbe H."/>
            <person name="Ishii M."/>
            <person name="Igarashi Y."/>
        </authorList>
    </citation>
    <scope>NUCLEOTIDE SEQUENCE [LARGE SCALE GENOMIC DNA]</scope>
    <source>
        <strain evidence="3">DSM 6534 / IAM 12695 / TK-6</strain>
    </source>
</reference>
<keyword evidence="3" id="KW-1185">Reference proteome</keyword>
<keyword evidence="1" id="KW-0472">Membrane</keyword>